<dbReference type="EMBL" id="QVFV01000003">
    <property type="protein sequence ID" value="RZM77849.1"/>
    <property type="molecule type" value="Genomic_DNA"/>
</dbReference>
<dbReference type="Gene3D" id="3.40.30.10">
    <property type="entry name" value="Glutaredoxin"/>
    <property type="match status" value="1"/>
</dbReference>
<accession>A0A4Q7E707</accession>
<dbReference type="PROSITE" id="PS51257">
    <property type="entry name" value="PROKAR_LIPOPROTEIN"/>
    <property type="match status" value="1"/>
</dbReference>
<dbReference type="PANTHER" id="PTHR34573:SF1">
    <property type="entry name" value="VITAMIN K EPOXIDE REDUCTASE DOMAIN-CONTAINING PROTEIN"/>
    <property type="match status" value="1"/>
</dbReference>
<comment type="caution">
    <text evidence="1">The sequence shown here is derived from an EMBL/GenBank/DDBJ whole genome shotgun (WGS) entry which is preliminary data.</text>
</comment>
<dbReference type="SUPFAM" id="SSF52833">
    <property type="entry name" value="Thioredoxin-like"/>
    <property type="match status" value="1"/>
</dbReference>
<dbReference type="CDD" id="cd02961">
    <property type="entry name" value="PDI_a_family"/>
    <property type="match status" value="1"/>
</dbReference>
<gene>
    <name evidence="1" type="ORF">DYY88_14870</name>
</gene>
<dbReference type="InterPro" id="IPR036249">
    <property type="entry name" value="Thioredoxin-like_sf"/>
</dbReference>
<sequence>MTYPYRPGGQYRAALLSLTGCLAILGLALGGCSPTTDANGGSAELAADAPYEARLANHLTAQDATMYGAFWCPHCQDQKALFGDAEDQVPYVECDPEGEDAQPELCQAKEIQGYPTWEIDGELYPGTRSLEELAQLSGFEAP</sequence>
<reference evidence="1 2" key="1">
    <citation type="submission" date="2018-11" db="EMBL/GenBank/DDBJ databases">
        <title>Whole genome sequencing of an environmental sample.</title>
        <authorList>
            <person name="Sarangi A.N."/>
            <person name="Singh D."/>
            <person name="Tripathy S."/>
        </authorList>
    </citation>
    <scope>NUCLEOTIDE SEQUENCE [LARGE SCALE GENOMIC DNA]</scope>
    <source>
        <strain evidence="1 2">Lakshadweep</strain>
    </source>
</reference>
<name>A0A4Q7E707_9CYAN</name>
<dbReference type="Proteomes" id="UP000292459">
    <property type="component" value="Unassembled WGS sequence"/>
</dbReference>
<keyword evidence="2" id="KW-1185">Reference proteome</keyword>
<proteinExistence type="predicted"/>
<evidence type="ECO:0000313" key="1">
    <source>
        <dbReference type="EMBL" id="RZM77849.1"/>
    </source>
</evidence>
<dbReference type="PROSITE" id="PS51354">
    <property type="entry name" value="GLUTAREDOXIN_2"/>
    <property type="match status" value="1"/>
</dbReference>
<evidence type="ECO:0000313" key="2">
    <source>
        <dbReference type="Proteomes" id="UP000292459"/>
    </source>
</evidence>
<dbReference type="PANTHER" id="PTHR34573">
    <property type="entry name" value="VKC DOMAIN-CONTAINING PROTEIN"/>
    <property type="match status" value="1"/>
</dbReference>
<protein>
    <submittedName>
        <fullName evidence="1">Uncharacterized protein</fullName>
    </submittedName>
</protein>
<dbReference type="OrthoDB" id="185994at2"/>
<organism evidence="1 2">
    <name type="scientific">Leptolyngbya iicbica LK</name>
    <dbReference type="NCBI Taxonomy" id="2294035"/>
    <lineage>
        <taxon>Bacteria</taxon>
        <taxon>Bacillati</taxon>
        <taxon>Cyanobacteriota</taxon>
        <taxon>Cyanophyceae</taxon>
        <taxon>Leptolyngbyales</taxon>
        <taxon>Leptolyngbyaceae</taxon>
        <taxon>Leptolyngbya group</taxon>
        <taxon>Leptolyngbya</taxon>
        <taxon>Leptolyngbya iicbica</taxon>
    </lineage>
</organism>
<dbReference type="RefSeq" id="WP_052288422.1">
    <property type="nucleotide sequence ID" value="NZ_QVFV01000003.1"/>
</dbReference>
<dbReference type="AlphaFoldDB" id="A0A4Q7E707"/>